<proteinExistence type="predicted"/>
<keyword evidence="1" id="KW-0732">Signal</keyword>
<gene>
    <name evidence="2" type="ORF">FOL47_003717</name>
</gene>
<feature type="chain" id="PRO_5029610218" evidence="1">
    <location>
        <begin position="21"/>
        <end position="266"/>
    </location>
</feature>
<dbReference type="EMBL" id="JAAPAO010000218">
    <property type="protein sequence ID" value="KAF4667116.1"/>
    <property type="molecule type" value="Genomic_DNA"/>
</dbReference>
<organism evidence="2 3">
    <name type="scientific">Perkinsus chesapeaki</name>
    <name type="common">Clam parasite</name>
    <name type="synonym">Perkinsus andrewsi</name>
    <dbReference type="NCBI Taxonomy" id="330153"/>
    <lineage>
        <taxon>Eukaryota</taxon>
        <taxon>Sar</taxon>
        <taxon>Alveolata</taxon>
        <taxon>Perkinsozoa</taxon>
        <taxon>Perkinsea</taxon>
        <taxon>Perkinsida</taxon>
        <taxon>Perkinsidae</taxon>
        <taxon>Perkinsus</taxon>
    </lineage>
</organism>
<keyword evidence="3" id="KW-1185">Reference proteome</keyword>
<accession>A0A7J6M6S1</accession>
<dbReference type="Proteomes" id="UP000591131">
    <property type="component" value="Unassembled WGS sequence"/>
</dbReference>
<protein>
    <submittedName>
        <fullName evidence="2">Uncharacterized protein</fullName>
    </submittedName>
</protein>
<sequence>MFLPPTVVFAMLHLVLYQEAVVVYTDESARFGFPFIKSLTTSYSPTGAPRIERLDFANSGEVTMVSVAGTMPKGCYHCGYTADQNSGAPRVTVDLAEDCRVIVTDSAGYYDTSLLTGITVSSDYQFLYMPLSGGQEDQYKCASCNSSMMNSPLKMTHPLQASYVLSEGPPNEARIQKFDFTVEYQGLVHITSVSGKLPSGSYKCGYSTHQEGMTTITLSDYCLVIVTDSEGYYSNTFLTGITISADGKVLEVPLSSGGKDTYSLVP</sequence>
<reference evidence="2 3" key="1">
    <citation type="submission" date="2020-04" db="EMBL/GenBank/DDBJ databases">
        <title>Perkinsus chesapeaki whole genome sequence.</title>
        <authorList>
            <person name="Bogema D.R."/>
        </authorList>
    </citation>
    <scope>NUCLEOTIDE SEQUENCE [LARGE SCALE GENOMIC DNA]</scope>
    <source>
        <strain evidence="2">ATCC PRA-425</strain>
    </source>
</reference>
<evidence type="ECO:0000256" key="1">
    <source>
        <dbReference type="SAM" id="SignalP"/>
    </source>
</evidence>
<comment type="caution">
    <text evidence="2">The sequence shown here is derived from an EMBL/GenBank/DDBJ whole genome shotgun (WGS) entry which is preliminary data.</text>
</comment>
<feature type="signal peptide" evidence="1">
    <location>
        <begin position="1"/>
        <end position="20"/>
    </location>
</feature>
<name>A0A7J6M6S1_PERCH</name>
<dbReference type="AlphaFoldDB" id="A0A7J6M6S1"/>
<evidence type="ECO:0000313" key="3">
    <source>
        <dbReference type="Proteomes" id="UP000591131"/>
    </source>
</evidence>
<evidence type="ECO:0000313" key="2">
    <source>
        <dbReference type="EMBL" id="KAF4667116.1"/>
    </source>
</evidence>